<dbReference type="RefSeq" id="WP_395509556.1">
    <property type="nucleotide sequence ID" value="NZ_JBBDHD010000022.1"/>
</dbReference>
<keyword evidence="4" id="KW-1185">Reference proteome</keyword>
<sequence>MRAHVTPFTTALRFVLAAHQRNRLALVLALVFTPGWLFLTRACSYHATLHFQVFPAGGYIGADNNQSSQVSSVMNSVTVITGFMAFLETLKSGPLERRLVLAGYPRRHLMAARAAALLVIAALLALYATALIHLSFTQRQAGGTALALFAANTAFGGLGIMLGSLLRGELEGFFVVIMTSIIDNGLQNPGLNPPADQPWLPFMPLYGPSQAAYAAAFTQAWPGGFAARGLVWFALTSAVGTLAFWLRTRSYHRPRPLSPPSPPERPLGGPPCGHATVAPHGTAR</sequence>
<feature type="compositionally biased region" description="Pro residues" evidence="1">
    <location>
        <begin position="256"/>
        <end position="269"/>
    </location>
</feature>
<dbReference type="EMBL" id="JBBDHD010000022">
    <property type="protein sequence ID" value="MFH7595699.1"/>
    <property type="molecule type" value="Genomic_DNA"/>
</dbReference>
<accession>A0ABW7PBG2</accession>
<keyword evidence="2" id="KW-0812">Transmembrane</keyword>
<evidence type="ECO:0000313" key="3">
    <source>
        <dbReference type="EMBL" id="MFH7595699.1"/>
    </source>
</evidence>
<keyword evidence="2" id="KW-1133">Transmembrane helix</keyword>
<protein>
    <recommendedName>
        <fullName evidence="5">Integral membrane protein</fullName>
    </recommendedName>
</protein>
<feature type="region of interest" description="Disordered" evidence="1">
    <location>
        <begin position="254"/>
        <end position="284"/>
    </location>
</feature>
<feature type="transmembrane region" description="Helical" evidence="2">
    <location>
        <begin position="146"/>
        <end position="166"/>
    </location>
</feature>
<evidence type="ECO:0000256" key="2">
    <source>
        <dbReference type="SAM" id="Phobius"/>
    </source>
</evidence>
<name>A0ABW7PBG2_9ACTN</name>
<keyword evidence="2" id="KW-0472">Membrane</keyword>
<comment type="caution">
    <text evidence="3">The sequence shown here is derived from an EMBL/GenBank/DDBJ whole genome shotgun (WGS) entry which is preliminary data.</text>
</comment>
<reference evidence="3 4" key="1">
    <citation type="submission" date="2024-03" db="EMBL/GenBank/DDBJ databases">
        <title>Whole genome sequencing of Streptomyces racemochromogenes, to identify antimicrobial biosynthetic gene clusters.</title>
        <authorList>
            <person name="Suryawanshi P."/>
            <person name="Krishnaraj P.U."/>
            <person name="Arun Y.P."/>
            <person name="Suryawanshi M.P."/>
            <person name="Rakshit O."/>
        </authorList>
    </citation>
    <scope>NUCLEOTIDE SEQUENCE [LARGE SCALE GENOMIC DNA]</scope>
    <source>
        <strain evidence="3 4">AUDT626</strain>
    </source>
</reference>
<proteinExistence type="predicted"/>
<dbReference type="Proteomes" id="UP001610631">
    <property type="component" value="Unassembled WGS sequence"/>
</dbReference>
<organism evidence="3 4">
    <name type="scientific">Streptomyces racemochromogenes</name>
    <dbReference type="NCBI Taxonomy" id="67353"/>
    <lineage>
        <taxon>Bacteria</taxon>
        <taxon>Bacillati</taxon>
        <taxon>Actinomycetota</taxon>
        <taxon>Actinomycetes</taxon>
        <taxon>Kitasatosporales</taxon>
        <taxon>Streptomycetaceae</taxon>
        <taxon>Streptomyces</taxon>
    </lineage>
</organism>
<evidence type="ECO:0000313" key="4">
    <source>
        <dbReference type="Proteomes" id="UP001610631"/>
    </source>
</evidence>
<evidence type="ECO:0008006" key="5">
    <source>
        <dbReference type="Google" id="ProtNLM"/>
    </source>
</evidence>
<evidence type="ECO:0000256" key="1">
    <source>
        <dbReference type="SAM" id="MobiDB-lite"/>
    </source>
</evidence>
<gene>
    <name evidence="3" type="ORF">WDV06_11435</name>
</gene>
<feature type="transmembrane region" description="Helical" evidence="2">
    <location>
        <begin position="225"/>
        <end position="246"/>
    </location>
</feature>
<feature type="transmembrane region" description="Helical" evidence="2">
    <location>
        <begin position="111"/>
        <end position="134"/>
    </location>
</feature>